<dbReference type="Gene3D" id="3.90.1150.10">
    <property type="entry name" value="Aspartate Aminotransferase, domain 1"/>
    <property type="match status" value="1"/>
</dbReference>
<organism evidence="5 6">
    <name type="scientific">Actinoplanes subglobosus</name>
    <dbReference type="NCBI Taxonomy" id="1547892"/>
    <lineage>
        <taxon>Bacteria</taxon>
        <taxon>Bacillati</taxon>
        <taxon>Actinomycetota</taxon>
        <taxon>Actinomycetes</taxon>
        <taxon>Micromonosporales</taxon>
        <taxon>Micromonosporaceae</taxon>
        <taxon>Actinoplanes</taxon>
    </lineage>
</organism>
<evidence type="ECO:0000259" key="4">
    <source>
        <dbReference type="Pfam" id="PF01212"/>
    </source>
</evidence>
<evidence type="ECO:0000256" key="3">
    <source>
        <dbReference type="ARBA" id="ARBA00022898"/>
    </source>
</evidence>
<comment type="caution">
    <text evidence="5">The sequence shown here is derived from an EMBL/GenBank/DDBJ whole genome shotgun (WGS) entry which is preliminary data.</text>
</comment>
<dbReference type="RefSeq" id="WP_378071436.1">
    <property type="nucleotide sequence ID" value="NZ_JBHSBL010000024.1"/>
</dbReference>
<dbReference type="SUPFAM" id="SSF53383">
    <property type="entry name" value="PLP-dependent transferases"/>
    <property type="match status" value="2"/>
</dbReference>
<comment type="similarity">
    <text evidence="2">Belongs to the threonine aldolase family.</text>
</comment>
<evidence type="ECO:0000313" key="5">
    <source>
        <dbReference type="EMBL" id="MFC4070564.1"/>
    </source>
</evidence>
<keyword evidence="6" id="KW-1185">Reference proteome</keyword>
<proteinExistence type="inferred from homology"/>
<protein>
    <submittedName>
        <fullName evidence="5">Threonine aldolase family protein</fullName>
    </submittedName>
</protein>
<dbReference type="PIRSF" id="PIRSF017617">
    <property type="entry name" value="Thr_aldolase"/>
    <property type="match status" value="1"/>
</dbReference>
<dbReference type="Pfam" id="PF01212">
    <property type="entry name" value="Beta_elim_lyase"/>
    <property type="match status" value="1"/>
</dbReference>
<evidence type="ECO:0000256" key="1">
    <source>
        <dbReference type="ARBA" id="ARBA00001933"/>
    </source>
</evidence>
<sequence length="415" mass="43391">MSLDLIDLRTDTARGPSGPALRAMTAGGNTATGDLEEYCAALFGKESALFMPSGTVSNQVALKVLAGRGRPVLCDAGNHLDAFDASPAADLGGVTINAVATPDGFLRPPVAGSDGFPSTLSATSDGFPSSPAASAGLFRSSPATTDRFSWPPAATPGGFHRSSAGAPVGLIWTENTVSARGGRIYPLELLADLHRWGTRHGGAVYLDGARIMHAVAATGIAPAAWGATSDAMALSVTEGLGAPMGSVLLGTAEFITAARRHRRWYGGSLRQRGPFAAAALWALLNNSARLADDHASARLFAAVLAESPLFTVTPPDTNIVLLDVAGVGCPPAEFVARAADAGVRVLARRGSAVRAVFDHRTSARQARRAAERLITVARQLKPVRPTTPARLRWWYRIDPPHPVTVTSQMHSRTWA</sequence>
<dbReference type="Gene3D" id="3.40.640.10">
    <property type="entry name" value="Type I PLP-dependent aspartate aminotransferase-like (Major domain)"/>
    <property type="match status" value="1"/>
</dbReference>
<reference evidence="6" key="1">
    <citation type="journal article" date="2019" name="Int. J. Syst. Evol. Microbiol.">
        <title>The Global Catalogue of Microorganisms (GCM) 10K type strain sequencing project: providing services to taxonomists for standard genome sequencing and annotation.</title>
        <authorList>
            <consortium name="The Broad Institute Genomics Platform"/>
            <consortium name="The Broad Institute Genome Sequencing Center for Infectious Disease"/>
            <person name="Wu L."/>
            <person name="Ma J."/>
        </authorList>
    </citation>
    <scope>NUCLEOTIDE SEQUENCE [LARGE SCALE GENOMIC DNA]</scope>
    <source>
        <strain evidence="6">TBRC 5832</strain>
    </source>
</reference>
<name>A0ABV8J2R5_9ACTN</name>
<comment type="cofactor">
    <cofactor evidence="1">
        <name>pyridoxal 5'-phosphate</name>
        <dbReference type="ChEBI" id="CHEBI:597326"/>
    </cofactor>
</comment>
<gene>
    <name evidence="5" type="ORF">ACFO0C_37005</name>
</gene>
<evidence type="ECO:0000256" key="2">
    <source>
        <dbReference type="ARBA" id="ARBA00006966"/>
    </source>
</evidence>
<accession>A0ABV8J2R5</accession>
<dbReference type="EMBL" id="JBHSBL010000024">
    <property type="protein sequence ID" value="MFC4070564.1"/>
    <property type="molecule type" value="Genomic_DNA"/>
</dbReference>
<dbReference type="InterPro" id="IPR015424">
    <property type="entry name" value="PyrdxlP-dep_Trfase"/>
</dbReference>
<dbReference type="Proteomes" id="UP001595867">
    <property type="component" value="Unassembled WGS sequence"/>
</dbReference>
<dbReference type="InterPro" id="IPR023603">
    <property type="entry name" value="Low_specificity_L-TA-like"/>
</dbReference>
<dbReference type="PANTHER" id="PTHR48097">
    <property type="entry name" value="L-THREONINE ALDOLASE-RELATED"/>
    <property type="match status" value="1"/>
</dbReference>
<evidence type="ECO:0000313" key="6">
    <source>
        <dbReference type="Proteomes" id="UP001595867"/>
    </source>
</evidence>
<feature type="domain" description="Aromatic amino acid beta-eliminating lyase/threonine aldolase" evidence="4">
    <location>
        <begin position="7"/>
        <end position="325"/>
    </location>
</feature>
<dbReference type="InterPro" id="IPR015421">
    <property type="entry name" value="PyrdxlP-dep_Trfase_major"/>
</dbReference>
<dbReference type="PANTHER" id="PTHR48097:SF9">
    <property type="entry name" value="L-THREONINE ALDOLASE"/>
    <property type="match status" value="1"/>
</dbReference>
<dbReference type="InterPro" id="IPR015422">
    <property type="entry name" value="PyrdxlP-dep_Trfase_small"/>
</dbReference>
<dbReference type="InterPro" id="IPR001597">
    <property type="entry name" value="ArAA_b-elim_lyase/Thr_aldolase"/>
</dbReference>
<keyword evidence="3" id="KW-0663">Pyridoxal phosphate</keyword>